<dbReference type="AlphaFoldDB" id="A0ABC9BRS1"/>
<reference evidence="1" key="1">
    <citation type="submission" date="2024-10" db="EMBL/GenBank/DDBJ databases">
        <authorList>
            <person name="Ryan C."/>
        </authorList>
    </citation>
    <scope>NUCLEOTIDE SEQUENCE [LARGE SCALE GENOMIC DNA]</scope>
</reference>
<evidence type="ECO:0000313" key="2">
    <source>
        <dbReference type="Proteomes" id="UP001497457"/>
    </source>
</evidence>
<gene>
    <name evidence="1" type="ORF">URODEC1_LOCUS67790</name>
</gene>
<proteinExistence type="predicted"/>
<sequence length="367" mass="41063">MGGSDEDFSEEMEWRPLKITPPVSVLKNFDKLEEKWGWEMLLPFKGFIEWSDYCNYLEHYYTHNCNLITEVTGSCLVDAAETCLKKEDELVCLWDRKMKQCTDEILPKKTFILSSLIQEFANKVKRAGGKLSDVSTAALLCITKEADLICKMLNAGAEPSAYLINQSTEIRMCALGLTNHQLRDSIPAAAAMVGIMKETIKICHWISENNVPFDAFDVDLDNDFELGRQVRGNIIDGDDIAPAEAANMTGCNTQDQEKITGTNISKKRSLEGADKEADHQEVGICRNGSRLSKRGGRHHYLGHGDDHGVPLRLEYLTGSSDDIRKNQMEICTDEDRMVLDSSIEDLEEGDDAKTVPPPVGIVKFAVY</sequence>
<organism evidence="1 2">
    <name type="scientific">Urochloa decumbens</name>
    <dbReference type="NCBI Taxonomy" id="240449"/>
    <lineage>
        <taxon>Eukaryota</taxon>
        <taxon>Viridiplantae</taxon>
        <taxon>Streptophyta</taxon>
        <taxon>Embryophyta</taxon>
        <taxon>Tracheophyta</taxon>
        <taxon>Spermatophyta</taxon>
        <taxon>Magnoliopsida</taxon>
        <taxon>Liliopsida</taxon>
        <taxon>Poales</taxon>
        <taxon>Poaceae</taxon>
        <taxon>PACMAD clade</taxon>
        <taxon>Panicoideae</taxon>
        <taxon>Panicodae</taxon>
        <taxon>Paniceae</taxon>
        <taxon>Melinidinae</taxon>
        <taxon>Urochloa</taxon>
    </lineage>
</organism>
<dbReference type="EMBL" id="OZ075137">
    <property type="protein sequence ID" value="CAL5005977.1"/>
    <property type="molecule type" value="Genomic_DNA"/>
</dbReference>
<name>A0ABC9BRS1_9POAL</name>
<dbReference type="Proteomes" id="UP001497457">
    <property type="component" value="Chromosome 27b"/>
</dbReference>
<keyword evidence="2" id="KW-1185">Reference proteome</keyword>
<accession>A0ABC9BRS1</accession>
<protein>
    <submittedName>
        <fullName evidence="1">Uncharacterized protein</fullName>
    </submittedName>
</protein>
<evidence type="ECO:0000313" key="1">
    <source>
        <dbReference type="EMBL" id="CAL5005977.1"/>
    </source>
</evidence>